<reference evidence="1 2" key="1">
    <citation type="submission" date="2023-10" db="EMBL/GenBank/DDBJ databases">
        <title>Chromosome-scale genome assembly provides insights into flower coloration mechanisms of Canna indica.</title>
        <authorList>
            <person name="Li C."/>
        </authorList>
    </citation>
    <scope>NUCLEOTIDE SEQUENCE [LARGE SCALE GENOMIC DNA]</scope>
    <source>
        <tissue evidence="1">Flower</tissue>
    </source>
</reference>
<gene>
    <name evidence="1" type="ORF">Cni_G16315</name>
</gene>
<evidence type="ECO:0000313" key="1">
    <source>
        <dbReference type="EMBL" id="WOL07571.1"/>
    </source>
</evidence>
<evidence type="ECO:0000313" key="2">
    <source>
        <dbReference type="Proteomes" id="UP001327560"/>
    </source>
</evidence>
<keyword evidence="2" id="KW-1185">Reference proteome</keyword>
<organism evidence="1 2">
    <name type="scientific">Canna indica</name>
    <name type="common">Indian-shot</name>
    <dbReference type="NCBI Taxonomy" id="4628"/>
    <lineage>
        <taxon>Eukaryota</taxon>
        <taxon>Viridiplantae</taxon>
        <taxon>Streptophyta</taxon>
        <taxon>Embryophyta</taxon>
        <taxon>Tracheophyta</taxon>
        <taxon>Spermatophyta</taxon>
        <taxon>Magnoliopsida</taxon>
        <taxon>Liliopsida</taxon>
        <taxon>Zingiberales</taxon>
        <taxon>Cannaceae</taxon>
        <taxon>Canna</taxon>
    </lineage>
</organism>
<protein>
    <submittedName>
        <fullName evidence="1">Uncharacterized protein</fullName>
    </submittedName>
</protein>
<sequence>MNIVFSYKKEWKYGKWLSEAEKFDRISVNNKEVSNNSMRSKNLIKEDVQNELLCVDATWREDPLQAELKSIWFGLDNVRKKGKMNFSVMSDCQVAVNILCKKTRVPWRLIGLVNLIWKLGMKCKLLRKTAAGHTSPKLKRYLRTPYFSCAIGGPKIYHGALISVQQKQQQLGPLTGTCAGRAWSRNMF</sequence>
<dbReference type="EMBL" id="CP136894">
    <property type="protein sequence ID" value="WOL07571.1"/>
    <property type="molecule type" value="Genomic_DNA"/>
</dbReference>
<name>A0AAQ3KKU0_9LILI</name>
<dbReference type="Proteomes" id="UP001327560">
    <property type="component" value="Chromosome 5"/>
</dbReference>
<proteinExistence type="predicted"/>
<dbReference type="AlphaFoldDB" id="A0AAQ3KKU0"/>
<accession>A0AAQ3KKU0</accession>